<feature type="region of interest" description="Disordered" evidence="1">
    <location>
        <begin position="1"/>
        <end position="20"/>
    </location>
</feature>
<feature type="compositionally biased region" description="Polar residues" evidence="1">
    <location>
        <begin position="84"/>
        <end position="94"/>
    </location>
</feature>
<organism evidence="2 3">
    <name type="scientific">Acrasis kona</name>
    <dbReference type="NCBI Taxonomy" id="1008807"/>
    <lineage>
        <taxon>Eukaryota</taxon>
        <taxon>Discoba</taxon>
        <taxon>Heterolobosea</taxon>
        <taxon>Tetramitia</taxon>
        <taxon>Eutetramitia</taxon>
        <taxon>Acrasidae</taxon>
        <taxon>Acrasis</taxon>
    </lineage>
</organism>
<dbReference type="EMBL" id="JAOPGA020000498">
    <property type="protein sequence ID" value="KAL0479090.1"/>
    <property type="molecule type" value="Genomic_DNA"/>
</dbReference>
<sequence length="217" mass="24432">MEESQISQTPPNTNQEGLLFSYLTEDGVEYSQQEASKALINKNGPLIPEQSLDYLRSSERASPSDMPLDNEVNSRPNNPKAKRNFSSYCSSEIDPSSDYDDSDLNAYSSSLAKKRKTTDVSQLIKSARSSQTDNDLKYGPVLKFKVNGVINTDKLLDRPYVPAIEFMKKLEVFLFAGNESKFVLITAPSQSGKSTMIKHFQWLTMKERLCTIIKEHS</sequence>
<reference evidence="2 3" key="1">
    <citation type="submission" date="2024-03" db="EMBL/GenBank/DDBJ databases">
        <title>The Acrasis kona genome and developmental transcriptomes reveal deep origins of eukaryotic multicellular pathways.</title>
        <authorList>
            <person name="Sheikh S."/>
            <person name="Fu C.-J."/>
            <person name="Brown M.W."/>
            <person name="Baldauf S.L."/>
        </authorList>
    </citation>
    <scope>NUCLEOTIDE SEQUENCE [LARGE SCALE GENOMIC DNA]</scope>
    <source>
        <strain evidence="2 3">ATCC MYA-3509</strain>
    </source>
</reference>
<feature type="compositionally biased region" description="Polar residues" evidence="1">
    <location>
        <begin position="1"/>
        <end position="16"/>
    </location>
</feature>
<proteinExistence type="predicted"/>
<gene>
    <name evidence="2" type="ORF">AKO1_010340</name>
</gene>
<dbReference type="AlphaFoldDB" id="A0AAW2YPD8"/>
<protein>
    <submittedName>
        <fullName evidence="2">DNA mismatch repair protein MutS</fullName>
    </submittedName>
</protein>
<comment type="caution">
    <text evidence="2">The sequence shown here is derived from an EMBL/GenBank/DDBJ whole genome shotgun (WGS) entry which is preliminary data.</text>
</comment>
<dbReference type="Proteomes" id="UP001431209">
    <property type="component" value="Unassembled WGS sequence"/>
</dbReference>
<accession>A0AAW2YPD8</accession>
<evidence type="ECO:0000313" key="3">
    <source>
        <dbReference type="Proteomes" id="UP001431209"/>
    </source>
</evidence>
<name>A0AAW2YPD8_9EUKA</name>
<keyword evidence="3" id="KW-1185">Reference proteome</keyword>
<feature type="region of interest" description="Disordered" evidence="1">
    <location>
        <begin position="40"/>
        <end position="100"/>
    </location>
</feature>
<evidence type="ECO:0000313" key="2">
    <source>
        <dbReference type="EMBL" id="KAL0479090.1"/>
    </source>
</evidence>
<evidence type="ECO:0000256" key="1">
    <source>
        <dbReference type="SAM" id="MobiDB-lite"/>
    </source>
</evidence>